<proteinExistence type="predicted"/>
<comment type="caution">
    <text evidence="1">The sequence shown here is derived from an EMBL/GenBank/DDBJ whole genome shotgun (WGS) entry which is preliminary data.</text>
</comment>
<protein>
    <submittedName>
        <fullName evidence="1">AIPR family protein</fullName>
    </submittedName>
</protein>
<accession>A0ACB5ULV9</accession>
<gene>
    <name evidence="1" type="ORF">AN2V17_27530</name>
</gene>
<reference evidence="1" key="1">
    <citation type="submission" date="2023-09" db="EMBL/GenBank/DDBJ databases">
        <title>Vallitalea sediminicola and Vallitalea maricola sp. nov., anaerobic bacteria isolated from marine sediment.</title>
        <authorList>
            <person name="Hirano S."/>
            <person name="Maeda A."/>
            <person name="Terahara T."/>
            <person name="Mori K."/>
            <person name="Hamada M."/>
            <person name="Matsumoto R."/>
            <person name="Kobayashi T."/>
        </authorList>
    </citation>
    <scope>NUCLEOTIDE SEQUENCE</scope>
    <source>
        <strain evidence="1">AN17-2</strain>
    </source>
</reference>
<dbReference type="EMBL" id="BTPU01000044">
    <property type="protein sequence ID" value="GMQ63519.1"/>
    <property type="molecule type" value="Genomic_DNA"/>
</dbReference>
<dbReference type="Proteomes" id="UP001374599">
    <property type="component" value="Unassembled WGS sequence"/>
</dbReference>
<keyword evidence="2" id="KW-1185">Reference proteome</keyword>
<organism evidence="1 2">
    <name type="scientific">Vallitalea maricola</name>
    <dbReference type="NCBI Taxonomy" id="3074433"/>
    <lineage>
        <taxon>Bacteria</taxon>
        <taxon>Bacillati</taxon>
        <taxon>Bacillota</taxon>
        <taxon>Clostridia</taxon>
        <taxon>Lachnospirales</taxon>
        <taxon>Vallitaleaceae</taxon>
        <taxon>Vallitalea</taxon>
    </lineage>
</organism>
<sequence>MDAITKSFLNEFSLSKNYRRMKESDQFELFVNYCVINKEYDSISFNIKNTLTGRATQGIDGIGIIINNKLCESINEIQDLIDMNRILNVQFVFIQSKTSSKFSGTKIDGFFRWVKSFFSNQANIFETDEMKTFIEMKDFIYNNSKYMKERNPLCKLYYVSTGKWIEDANLKNIIENNIKELDSTNLFESITFNPCDAKILQSMYRKTKEPVTADIHFEKKVILPTIPDVKVSYSGMLPFEEFKKIIIDDTDKMKSVFEDNIRDYLEKEDNPVNNDINTTISNGKFEFFSILNNGVTVVAEQISGAGDDLTITNYQIVNGCQTSHVLYENRLIKGIEKVNVPLKIIITDNPEIKSQITRATNNQTAVEVEQLEALTDFQKNLETFYKALYEDENKLYYERRTNQYKNCDIQNFRIVNIETQIKVFSSMFLNKPHLVTGYYGKLKKEMGHTIFDINHKLEPYYVSSLTYIKLENLFNDNMIEDNMWRYRYHILMLFRVKVAGFKIPPFNSNGMIKYCTEMLSVLDDNDEFIDVIEEIIDLLNSPKFNLNFNDRKTCERKITTDLLLDYFDECKQLTFDFTDLL</sequence>
<name>A0ACB5ULV9_9FIRM</name>
<evidence type="ECO:0000313" key="1">
    <source>
        <dbReference type="EMBL" id="GMQ63519.1"/>
    </source>
</evidence>
<evidence type="ECO:0000313" key="2">
    <source>
        <dbReference type="Proteomes" id="UP001374599"/>
    </source>
</evidence>